<dbReference type="InterPro" id="IPR000668">
    <property type="entry name" value="Peptidase_C1A_C"/>
</dbReference>
<dbReference type="InParanoid" id="D7FH69"/>
<dbReference type="Pfam" id="PF00112">
    <property type="entry name" value="Peptidase_C1"/>
    <property type="match status" value="1"/>
</dbReference>
<evidence type="ECO:0000313" key="7">
    <source>
        <dbReference type="Proteomes" id="UP000002630"/>
    </source>
</evidence>
<dbReference type="eggNOG" id="KOG1543">
    <property type="taxonomic scope" value="Eukaryota"/>
</dbReference>
<evidence type="ECO:0000256" key="3">
    <source>
        <dbReference type="SAM" id="MobiDB-lite"/>
    </source>
</evidence>
<dbReference type="STRING" id="2880.D7FH69"/>
<dbReference type="AlphaFoldDB" id="D7FH69"/>
<dbReference type="InterPro" id="IPR013128">
    <property type="entry name" value="Peptidase_C1A"/>
</dbReference>
<evidence type="ECO:0000256" key="1">
    <source>
        <dbReference type="ARBA" id="ARBA00008455"/>
    </source>
</evidence>
<gene>
    <name evidence="6" type="ORF">Esi_0105_0066</name>
</gene>
<keyword evidence="2" id="KW-0865">Zymogen</keyword>
<organism evidence="6 7">
    <name type="scientific">Ectocarpus siliculosus</name>
    <name type="common">Brown alga</name>
    <name type="synonym">Conferva siliculosa</name>
    <dbReference type="NCBI Taxonomy" id="2880"/>
    <lineage>
        <taxon>Eukaryota</taxon>
        <taxon>Sar</taxon>
        <taxon>Stramenopiles</taxon>
        <taxon>Ochrophyta</taxon>
        <taxon>PX clade</taxon>
        <taxon>Phaeophyceae</taxon>
        <taxon>Ectocarpales</taxon>
        <taxon>Ectocarpaceae</taxon>
        <taxon>Ectocarpus</taxon>
    </lineage>
</organism>
<feature type="chain" id="PRO_5018751344" evidence="4">
    <location>
        <begin position="27"/>
        <end position="365"/>
    </location>
</feature>
<dbReference type="InterPro" id="IPR038765">
    <property type="entry name" value="Papain-like_cys_pep_sf"/>
</dbReference>
<dbReference type="InterPro" id="IPR025661">
    <property type="entry name" value="Pept_asp_AS"/>
</dbReference>
<dbReference type="SMART" id="SM00645">
    <property type="entry name" value="Pept_C1"/>
    <property type="match status" value="1"/>
</dbReference>
<feature type="compositionally biased region" description="Low complexity" evidence="3">
    <location>
        <begin position="321"/>
        <end position="330"/>
    </location>
</feature>
<protein>
    <submittedName>
        <fullName evidence="6">Cathepsin Z-like proteinase</fullName>
    </submittedName>
</protein>
<dbReference type="OrthoDB" id="190265at2759"/>
<dbReference type="FunFam" id="3.90.70.10:FF:000117">
    <property type="entry name" value="Probable papain cysteine protease"/>
    <property type="match status" value="1"/>
</dbReference>
<proteinExistence type="inferred from homology"/>
<reference evidence="6 7" key="1">
    <citation type="journal article" date="2010" name="Nature">
        <title>The Ectocarpus genome and the independent evolution of multicellularity in brown algae.</title>
        <authorList>
            <person name="Cock J.M."/>
            <person name="Sterck L."/>
            <person name="Rouze P."/>
            <person name="Scornet D."/>
            <person name="Allen A.E."/>
            <person name="Amoutzias G."/>
            <person name="Anthouard V."/>
            <person name="Artiguenave F."/>
            <person name="Aury J.M."/>
            <person name="Badger J.H."/>
            <person name="Beszteri B."/>
            <person name="Billiau K."/>
            <person name="Bonnet E."/>
            <person name="Bothwell J.H."/>
            <person name="Bowler C."/>
            <person name="Boyen C."/>
            <person name="Brownlee C."/>
            <person name="Carrano C.J."/>
            <person name="Charrier B."/>
            <person name="Cho G.Y."/>
            <person name="Coelho S.M."/>
            <person name="Collen J."/>
            <person name="Corre E."/>
            <person name="Da Silva C."/>
            <person name="Delage L."/>
            <person name="Delaroque N."/>
            <person name="Dittami S.M."/>
            <person name="Doulbeau S."/>
            <person name="Elias M."/>
            <person name="Farnham G."/>
            <person name="Gachon C.M."/>
            <person name="Gschloessl B."/>
            <person name="Heesch S."/>
            <person name="Jabbari K."/>
            <person name="Jubin C."/>
            <person name="Kawai H."/>
            <person name="Kimura K."/>
            <person name="Kloareg B."/>
            <person name="Kupper F.C."/>
            <person name="Lang D."/>
            <person name="Le Bail A."/>
            <person name="Leblanc C."/>
            <person name="Lerouge P."/>
            <person name="Lohr M."/>
            <person name="Lopez P.J."/>
            <person name="Martens C."/>
            <person name="Maumus F."/>
            <person name="Michel G."/>
            <person name="Miranda-Saavedra D."/>
            <person name="Morales J."/>
            <person name="Moreau H."/>
            <person name="Motomura T."/>
            <person name="Nagasato C."/>
            <person name="Napoli C.A."/>
            <person name="Nelson D.R."/>
            <person name="Nyvall-Collen P."/>
            <person name="Peters A.F."/>
            <person name="Pommier C."/>
            <person name="Potin P."/>
            <person name="Poulain J."/>
            <person name="Quesneville H."/>
            <person name="Read B."/>
            <person name="Rensing S.A."/>
            <person name="Ritter A."/>
            <person name="Rousvoal S."/>
            <person name="Samanta M."/>
            <person name="Samson G."/>
            <person name="Schroeder D.C."/>
            <person name="Segurens B."/>
            <person name="Strittmatter M."/>
            <person name="Tonon T."/>
            <person name="Tregear J.W."/>
            <person name="Valentin K."/>
            <person name="von Dassow P."/>
            <person name="Yamagishi T."/>
            <person name="Van de Peer Y."/>
            <person name="Wincker P."/>
        </authorList>
    </citation>
    <scope>NUCLEOTIDE SEQUENCE [LARGE SCALE GENOMIC DNA]</scope>
    <source>
        <strain evidence="7">Ec32 / CCAP1310/4</strain>
    </source>
</reference>
<evidence type="ECO:0000256" key="2">
    <source>
        <dbReference type="ARBA" id="ARBA00023145"/>
    </source>
</evidence>
<dbReference type="Gene3D" id="3.90.70.10">
    <property type="entry name" value="Cysteine proteinases"/>
    <property type="match status" value="1"/>
</dbReference>
<sequence length="365" mass="39545">MATRKIMVLCTAAATTLVAAPAAATAAAGELRRHPTEIVHLPGHTVTEKYTSPLPHTYVPADGLPSSFSWTDVGGRSFVTKNLNQHIPQYCGSCWAHGALSSLADRIKIMRGGHGMDINLSIQVILNCATEVAGSCHGGTHTGTYEYASNNPVPFDTCQNYQAEDNTCDAIGKCKTCWSFNEECEAVQSYPNATVSEYGTVVGEENIMAEVFARGPVACDIAASRLHEYTGGIVDIPELPAETDHVVAIAGWGETEEGLKFWIVRNSWGEYWGEGGWFRIKRGDNQLLLESNCGWAVPGSWTELHPRPHPPGPPGPHPHRNGPQQQQQQQERLRSHGEEGAPMNLGAGTLQRLGRARRGADEAEV</sequence>
<dbReference type="PROSITE" id="PS00640">
    <property type="entry name" value="THIOL_PROTEASE_ASN"/>
    <property type="match status" value="1"/>
</dbReference>
<dbReference type="GO" id="GO:0008234">
    <property type="term" value="F:cysteine-type peptidase activity"/>
    <property type="evidence" value="ECO:0007669"/>
    <property type="project" value="InterPro"/>
</dbReference>
<dbReference type="SUPFAM" id="SSF54001">
    <property type="entry name" value="Cysteine proteinases"/>
    <property type="match status" value="1"/>
</dbReference>
<dbReference type="EMBL" id="FN647737">
    <property type="protein sequence ID" value="CBJ28444.1"/>
    <property type="molecule type" value="Genomic_DNA"/>
</dbReference>
<dbReference type="OMA" id="QSWDWRN"/>
<keyword evidence="7" id="KW-1185">Reference proteome</keyword>
<evidence type="ECO:0000259" key="5">
    <source>
        <dbReference type="SMART" id="SM00645"/>
    </source>
</evidence>
<accession>D7FH69</accession>
<feature type="domain" description="Peptidase C1A papain C-terminal" evidence="5">
    <location>
        <begin position="64"/>
        <end position="297"/>
    </location>
</feature>
<name>D7FH69_ECTSI</name>
<dbReference type="GO" id="GO:0006508">
    <property type="term" value="P:proteolysis"/>
    <property type="evidence" value="ECO:0007669"/>
    <property type="project" value="InterPro"/>
</dbReference>
<dbReference type="EMBL" id="FN649755">
    <property type="protein sequence ID" value="CBJ28444.1"/>
    <property type="molecule type" value="Genomic_DNA"/>
</dbReference>
<keyword evidence="4" id="KW-0732">Signal</keyword>
<feature type="signal peptide" evidence="4">
    <location>
        <begin position="1"/>
        <end position="26"/>
    </location>
</feature>
<dbReference type="Proteomes" id="UP000002630">
    <property type="component" value="Linkage Group LG30"/>
</dbReference>
<comment type="similarity">
    <text evidence="1">Belongs to the peptidase C1 family.</text>
</comment>
<evidence type="ECO:0000313" key="6">
    <source>
        <dbReference type="EMBL" id="CBJ28444.1"/>
    </source>
</evidence>
<dbReference type="PANTHER" id="PTHR12411">
    <property type="entry name" value="CYSTEINE PROTEASE FAMILY C1-RELATED"/>
    <property type="match status" value="1"/>
</dbReference>
<feature type="region of interest" description="Disordered" evidence="3">
    <location>
        <begin position="300"/>
        <end position="365"/>
    </location>
</feature>
<evidence type="ECO:0000256" key="4">
    <source>
        <dbReference type="SAM" id="SignalP"/>
    </source>
</evidence>